<keyword evidence="17" id="KW-1185">Reference proteome</keyword>
<feature type="domain" description="Histidine kinase" evidence="14">
    <location>
        <begin position="205"/>
        <end position="426"/>
    </location>
</feature>
<dbReference type="PANTHER" id="PTHR45339">
    <property type="entry name" value="HYBRID SIGNAL TRANSDUCTION HISTIDINE KINASE J"/>
    <property type="match status" value="1"/>
</dbReference>
<dbReference type="InterPro" id="IPR036097">
    <property type="entry name" value="HisK_dim/P_sf"/>
</dbReference>
<dbReference type="InterPro" id="IPR003661">
    <property type="entry name" value="HisK_dim/P_dom"/>
</dbReference>
<keyword evidence="8" id="KW-0902">Two-component regulatory system</keyword>
<dbReference type="Proteomes" id="UP000184139">
    <property type="component" value="Unassembled WGS sequence"/>
</dbReference>
<evidence type="ECO:0000256" key="1">
    <source>
        <dbReference type="ARBA" id="ARBA00000085"/>
    </source>
</evidence>
<dbReference type="SMART" id="SM00388">
    <property type="entry name" value="HisKA"/>
    <property type="match status" value="1"/>
</dbReference>
<dbReference type="InterPro" id="IPR001789">
    <property type="entry name" value="Sig_transdc_resp-reg_receiver"/>
</dbReference>
<protein>
    <recommendedName>
        <fullName evidence="10">Sensory/regulatory protein RpfC</fullName>
        <ecNumber evidence="2">2.7.13.3</ecNumber>
    </recommendedName>
</protein>
<dbReference type="SUPFAM" id="SSF52172">
    <property type="entry name" value="CheY-like"/>
    <property type="match status" value="2"/>
</dbReference>
<evidence type="ECO:0000256" key="2">
    <source>
        <dbReference type="ARBA" id="ARBA00012438"/>
    </source>
</evidence>
<evidence type="ECO:0000256" key="13">
    <source>
        <dbReference type="SAM" id="MobiDB-lite"/>
    </source>
</evidence>
<dbReference type="InterPro" id="IPR003594">
    <property type="entry name" value="HATPase_dom"/>
</dbReference>
<dbReference type="Pfam" id="PF00512">
    <property type="entry name" value="HisKA"/>
    <property type="match status" value="1"/>
</dbReference>
<dbReference type="Gene3D" id="3.30.565.10">
    <property type="entry name" value="Histidine kinase-like ATPase, C-terminal domain"/>
    <property type="match status" value="1"/>
</dbReference>
<dbReference type="PRINTS" id="PR00344">
    <property type="entry name" value="BCTRLSENSOR"/>
</dbReference>
<dbReference type="SMART" id="SM00387">
    <property type="entry name" value="HATPase_c"/>
    <property type="match status" value="1"/>
</dbReference>
<dbReference type="PROSITE" id="PS50109">
    <property type="entry name" value="HIS_KIN"/>
    <property type="match status" value="1"/>
</dbReference>
<dbReference type="STRING" id="1121409.SAMN02745124_01589"/>
<dbReference type="InterPro" id="IPR005467">
    <property type="entry name" value="His_kinase_dom"/>
</dbReference>
<evidence type="ECO:0000256" key="9">
    <source>
        <dbReference type="ARBA" id="ARBA00064003"/>
    </source>
</evidence>
<comment type="catalytic activity">
    <reaction evidence="1">
        <text>ATP + protein L-histidine = ADP + protein N-phospho-L-histidine.</text>
        <dbReference type="EC" id="2.7.13.3"/>
    </reaction>
</comment>
<dbReference type="InterPro" id="IPR004358">
    <property type="entry name" value="Sig_transdc_His_kin-like_C"/>
</dbReference>
<evidence type="ECO:0000256" key="4">
    <source>
        <dbReference type="ARBA" id="ARBA00022679"/>
    </source>
</evidence>
<feature type="coiled-coil region" evidence="12">
    <location>
        <begin position="128"/>
        <end position="155"/>
    </location>
</feature>
<sequence length="711" mass="79343">MAARTDLLFDAQTTARKTITRLLAYLERRQQNGRYLCIDRHLTHHQGSRPLTLPATIVPTTPASDRSTAPPPEPVYLEGSIYLLPVPQLEATLYFQITATPDSAQVAATNVTLLTEVFFSHLRLDDAINRQQVQKNQFDRKIKVLENKYQEMLEETQHSYRLIQQQQELYSKTLQIEIDKQTMELRASKAAAESANVAKSQFLASMSHEIRTPMNGIIGFTEMLLGSELDEEQRECAAIIKRSGEALLGLINDILDFSKVEAGQMGLEYIDFDPEITAHDVCEMIRPRVSGKRIEVLCRIGEDVPARVKGDPGRFRQVLVNLLGNAAKFTERGEIELSIDLLDENVETITLHSAVRDTGIGIPEDKHEAVFAAFKQADGSTTRKYGGTGLGLSICRSIAELMNGRVWVESREGEGATFHFTAEMCVADHLPESRSPSDDLQGTKVLVVDDNRANNEILRSVLEQAGITVAAETDERLAIAKLREAAETGRPYDLAIIDIILPHIPGFDLATRIRADESSIRTIPLLAYTSSTERIAAKCRETGFSAFLTKPARRSILYKTIARVLGDSTTTQTASKPLITQYSVREAIKQSIRLLLAEDNPVNQKLASMMLQKAGYAVEIVDNGEKAVAAYHDDPRRFDLILMDVQMPEMDGLEATRQIRLKGHQVPIIAMTANTMKGDREKCLAAGMNDYVAKPLKRETVFKLIEKWHEQ</sequence>
<gene>
    <name evidence="16" type="ORF">SAMN02745124_01589</name>
</gene>
<dbReference type="FunFam" id="3.30.565.10:FF:000010">
    <property type="entry name" value="Sensor histidine kinase RcsC"/>
    <property type="match status" value="1"/>
</dbReference>
<reference evidence="16 17" key="1">
    <citation type="submission" date="2016-11" db="EMBL/GenBank/DDBJ databases">
        <authorList>
            <person name="Jaros S."/>
            <person name="Januszkiewicz K."/>
            <person name="Wedrychowicz H."/>
        </authorList>
    </citation>
    <scope>NUCLEOTIDE SEQUENCE [LARGE SCALE GENOMIC DNA]</scope>
    <source>
        <strain evidence="16 17">DSM 9705</strain>
    </source>
</reference>
<keyword evidence="6 16" id="KW-0418">Kinase</keyword>
<dbReference type="AlphaFoldDB" id="A0A1M5V951"/>
<evidence type="ECO:0000256" key="6">
    <source>
        <dbReference type="ARBA" id="ARBA00022777"/>
    </source>
</evidence>
<evidence type="ECO:0000256" key="8">
    <source>
        <dbReference type="ARBA" id="ARBA00023012"/>
    </source>
</evidence>
<dbReference type="RefSeq" id="WP_073374961.1">
    <property type="nucleotide sequence ID" value="NZ_FQXS01000007.1"/>
</dbReference>
<dbReference type="PANTHER" id="PTHR45339:SF1">
    <property type="entry name" value="HYBRID SIGNAL TRANSDUCTION HISTIDINE KINASE J"/>
    <property type="match status" value="1"/>
</dbReference>
<dbReference type="Gene3D" id="3.40.50.2300">
    <property type="match status" value="2"/>
</dbReference>
<accession>A0A1M5V951</accession>
<keyword evidence="3 11" id="KW-0597">Phosphoprotein</keyword>
<feature type="domain" description="Response regulatory" evidence="15">
    <location>
        <begin position="444"/>
        <end position="565"/>
    </location>
</feature>
<dbReference type="OrthoDB" id="9758705at2"/>
<dbReference type="SUPFAM" id="SSF47384">
    <property type="entry name" value="Homodimeric domain of signal transducing histidine kinase"/>
    <property type="match status" value="1"/>
</dbReference>
<proteinExistence type="predicted"/>
<dbReference type="SUPFAM" id="SSF55874">
    <property type="entry name" value="ATPase domain of HSP90 chaperone/DNA topoisomerase II/histidine kinase"/>
    <property type="match status" value="1"/>
</dbReference>
<evidence type="ECO:0000313" key="16">
    <source>
        <dbReference type="EMBL" id="SHH71750.1"/>
    </source>
</evidence>
<feature type="modified residue" description="4-aspartylphosphate" evidence="11">
    <location>
        <position position="644"/>
    </location>
</feature>
<dbReference type="CDD" id="cd00082">
    <property type="entry name" value="HisKA"/>
    <property type="match status" value="1"/>
</dbReference>
<dbReference type="GO" id="GO:0000155">
    <property type="term" value="F:phosphorelay sensor kinase activity"/>
    <property type="evidence" value="ECO:0007669"/>
    <property type="project" value="InterPro"/>
</dbReference>
<keyword evidence="7" id="KW-0067">ATP-binding</keyword>
<organism evidence="16 17">
    <name type="scientific">Desulfofustis glycolicus DSM 9705</name>
    <dbReference type="NCBI Taxonomy" id="1121409"/>
    <lineage>
        <taxon>Bacteria</taxon>
        <taxon>Pseudomonadati</taxon>
        <taxon>Thermodesulfobacteriota</taxon>
        <taxon>Desulfobulbia</taxon>
        <taxon>Desulfobulbales</taxon>
        <taxon>Desulfocapsaceae</taxon>
        <taxon>Desulfofustis</taxon>
    </lineage>
</organism>
<comment type="subunit">
    <text evidence="9">At low DSF concentrations, interacts with RpfF.</text>
</comment>
<dbReference type="Gene3D" id="1.10.287.130">
    <property type="match status" value="1"/>
</dbReference>
<evidence type="ECO:0000256" key="10">
    <source>
        <dbReference type="ARBA" id="ARBA00068150"/>
    </source>
</evidence>
<dbReference type="EC" id="2.7.13.3" evidence="2"/>
<dbReference type="InterPro" id="IPR011006">
    <property type="entry name" value="CheY-like_superfamily"/>
</dbReference>
<evidence type="ECO:0000256" key="7">
    <source>
        <dbReference type="ARBA" id="ARBA00022840"/>
    </source>
</evidence>
<dbReference type="EMBL" id="FQXS01000007">
    <property type="protein sequence ID" value="SHH71750.1"/>
    <property type="molecule type" value="Genomic_DNA"/>
</dbReference>
<evidence type="ECO:0000259" key="14">
    <source>
        <dbReference type="PROSITE" id="PS50109"/>
    </source>
</evidence>
<evidence type="ECO:0000256" key="3">
    <source>
        <dbReference type="ARBA" id="ARBA00022553"/>
    </source>
</evidence>
<dbReference type="CDD" id="cd17546">
    <property type="entry name" value="REC_hyHK_CKI1_RcsC-like"/>
    <property type="match status" value="2"/>
</dbReference>
<evidence type="ECO:0000256" key="11">
    <source>
        <dbReference type="PROSITE-ProRule" id="PRU00169"/>
    </source>
</evidence>
<dbReference type="GO" id="GO:0005524">
    <property type="term" value="F:ATP binding"/>
    <property type="evidence" value="ECO:0007669"/>
    <property type="project" value="UniProtKB-KW"/>
</dbReference>
<evidence type="ECO:0000259" key="15">
    <source>
        <dbReference type="PROSITE" id="PS50110"/>
    </source>
</evidence>
<dbReference type="Pfam" id="PF02518">
    <property type="entry name" value="HATPase_c"/>
    <property type="match status" value="1"/>
</dbReference>
<feature type="region of interest" description="Disordered" evidence="13">
    <location>
        <begin position="50"/>
        <end position="70"/>
    </location>
</feature>
<dbReference type="FunFam" id="1.10.287.130:FF:000002">
    <property type="entry name" value="Two-component osmosensing histidine kinase"/>
    <property type="match status" value="1"/>
</dbReference>
<keyword evidence="12" id="KW-0175">Coiled coil</keyword>
<keyword evidence="5" id="KW-0547">Nucleotide-binding</keyword>
<dbReference type="PROSITE" id="PS50110">
    <property type="entry name" value="RESPONSE_REGULATORY"/>
    <property type="match status" value="2"/>
</dbReference>
<keyword evidence="4" id="KW-0808">Transferase</keyword>
<name>A0A1M5V951_9BACT</name>
<dbReference type="SMART" id="SM00448">
    <property type="entry name" value="REC"/>
    <property type="match status" value="2"/>
</dbReference>
<evidence type="ECO:0000256" key="5">
    <source>
        <dbReference type="ARBA" id="ARBA00022741"/>
    </source>
</evidence>
<feature type="modified residue" description="4-aspartylphosphate" evidence="11">
    <location>
        <position position="498"/>
    </location>
</feature>
<dbReference type="Pfam" id="PF00072">
    <property type="entry name" value="Response_reg"/>
    <property type="match status" value="2"/>
</dbReference>
<feature type="domain" description="Response regulatory" evidence="15">
    <location>
        <begin position="593"/>
        <end position="709"/>
    </location>
</feature>
<dbReference type="CDD" id="cd16922">
    <property type="entry name" value="HATPase_EvgS-ArcB-TorS-like"/>
    <property type="match status" value="1"/>
</dbReference>
<evidence type="ECO:0000313" key="17">
    <source>
        <dbReference type="Proteomes" id="UP000184139"/>
    </source>
</evidence>
<feature type="compositionally biased region" description="Polar residues" evidence="13">
    <location>
        <begin position="58"/>
        <end position="67"/>
    </location>
</feature>
<evidence type="ECO:0000256" key="12">
    <source>
        <dbReference type="SAM" id="Coils"/>
    </source>
</evidence>
<dbReference type="InterPro" id="IPR036890">
    <property type="entry name" value="HATPase_C_sf"/>
</dbReference>